<evidence type="ECO:0000313" key="9">
    <source>
        <dbReference type="Proteomes" id="UP000605848"/>
    </source>
</evidence>
<dbReference type="Gene3D" id="1.10.287.470">
    <property type="entry name" value="Helix hairpin bin"/>
    <property type="match status" value="1"/>
</dbReference>
<dbReference type="SUPFAM" id="SSF111369">
    <property type="entry name" value="HlyD-like secretion proteins"/>
    <property type="match status" value="1"/>
</dbReference>
<dbReference type="Proteomes" id="UP000605848">
    <property type="component" value="Unassembled WGS sequence"/>
</dbReference>
<proteinExistence type="inferred from homology"/>
<dbReference type="EMBL" id="JAEQMY010000116">
    <property type="protein sequence ID" value="MBL0407821.1"/>
    <property type="molecule type" value="Genomic_DNA"/>
</dbReference>
<feature type="domain" description="Multidrug resistance protein MdtA-like beta-barrel" evidence="6">
    <location>
        <begin position="220"/>
        <end position="307"/>
    </location>
</feature>
<evidence type="ECO:0000256" key="1">
    <source>
        <dbReference type="ARBA" id="ARBA00004196"/>
    </source>
</evidence>
<evidence type="ECO:0000259" key="5">
    <source>
        <dbReference type="Pfam" id="PF25917"/>
    </source>
</evidence>
<dbReference type="NCBIfam" id="TIGR01730">
    <property type="entry name" value="RND_mfp"/>
    <property type="match status" value="1"/>
</dbReference>
<comment type="similarity">
    <text evidence="2">Belongs to the membrane fusion protein (MFP) (TC 8.A.1) family.</text>
</comment>
<dbReference type="Pfam" id="PF25917">
    <property type="entry name" value="BSH_RND"/>
    <property type="match status" value="1"/>
</dbReference>
<feature type="compositionally biased region" description="Polar residues" evidence="3">
    <location>
        <begin position="396"/>
        <end position="405"/>
    </location>
</feature>
<dbReference type="GO" id="GO:0005886">
    <property type="term" value="C:plasma membrane"/>
    <property type="evidence" value="ECO:0007669"/>
    <property type="project" value="TreeGrafter"/>
</dbReference>
<evidence type="ECO:0000256" key="2">
    <source>
        <dbReference type="ARBA" id="ARBA00009477"/>
    </source>
</evidence>
<dbReference type="InterPro" id="IPR058624">
    <property type="entry name" value="MdtA-like_HH"/>
</dbReference>
<accession>A0A937D268</accession>
<dbReference type="InterPro" id="IPR058627">
    <property type="entry name" value="MdtA-like_C"/>
</dbReference>
<dbReference type="Gene3D" id="2.40.50.100">
    <property type="match status" value="1"/>
</dbReference>
<dbReference type="FunFam" id="2.40.420.20:FF:000001">
    <property type="entry name" value="Efflux RND transporter periplasmic adaptor subunit"/>
    <property type="match status" value="1"/>
</dbReference>
<evidence type="ECO:0000256" key="3">
    <source>
        <dbReference type="SAM" id="MobiDB-lite"/>
    </source>
</evidence>
<comment type="subcellular location">
    <subcellularLocation>
        <location evidence="1">Cell envelope</location>
    </subcellularLocation>
</comment>
<dbReference type="InterPro" id="IPR058625">
    <property type="entry name" value="MdtA-like_BSH"/>
</dbReference>
<dbReference type="PANTHER" id="PTHR30158">
    <property type="entry name" value="ACRA/E-RELATED COMPONENT OF DRUG EFFLUX TRANSPORTER"/>
    <property type="match status" value="1"/>
</dbReference>
<dbReference type="GO" id="GO:0046677">
    <property type="term" value="P:response to antibiotic"/>
    <property type="evidence" value="ECO:0007669"/>
    <property type="project" value="TreeGrafter"/>
</dbReference>
<sequence length="405" mass="42882">MSSISKTQLLTALGTVSVILGGVSLGSTLGSTATHGSDTGPAPSATPATVAAVDSRDVSLWEEYSGRLEAIERVDLRPRVPGAIEAFHFREGSLVRKGDLLFTIDAAPYIAEVEKADAQVRAAETNLAFARSELERGLRMTANQTIAQRDLDTRMNNVREAEANVSAAQAVAKAARLNMSYTEVRAPIDGRVGRIEVTAGNLVNGGSSAPVLTTIVSTNPIYVSFDADEHAVQRVLETLPAKGDRRDHIARVPVEMRSGPDTKVERGKLQLIDHTVNGASGTVRVRAVFDNSNDRLMPGQFARLRLGQAKTTPALVVPERAIGVDQDKKYVLVVDPAQKANYREIKLGAAVDGGRIVTSGLNPGERIIIGGLQKVRPGALIAPQSEGPEASAALETRSSSASAAN</sequence>
<dbReference type="PANTHER" id="PTHR30158:SF10">
    <property type="entry name" value="CATION EFFLUX PUMP"/>
    <property type="match status" value="1"/>
</dbReference>
<dbReference type="Pfam" id="PF25944">
    <property type="entry name" value="Beta-barrel_RND"/>
    <property type="match status" value="1"/>
</dbReference>
<comment type="caution">
    <text evidence="8">The sequence shown here is derived from an EMBL/GenBank/DDBJ whole genome shotgun (WGS) entry which is preliminary data.</text>
</comment>
<dbReference type="Gene3D" id="2.40.420.20">
    <property type="match status" value="1"/>
</dbReference>
<evidence type="ECO:0000259" key="7">
    <source>
        <dbReference type="Pfam" id="PF25967"/>
    </source>
</evidence>
<evidence type="ECO:0000313" key="8">
    <source>
        <dbReference type="EMBL" id="MBL0407821.1"/>
    </source>
</evidence>
<dbReference type="RefSeq" id="WP_202065354.1">
    <property type="nucleotide sequence ID" value="NZ_JAEQMY010000116.1"/>
</dbReference>
<protein>
    <submittedName>
        <fullName evidence="8">Efflux RND transporter periplasmic adaptor subunit</fullName>
    </submittedName>
</protein>
<dbReference type="Gene3D" id="2.40.30.170">
    <property type="match status" value="1"/>
</dbReference>
<feature type="region of interest" description="Disordered" evidence="3">
    <location>
        <begin position="383"/>
        <end position="405"/>
    </location>
</feature>
<dbReference type="GO" id="GO:0030313">
    <property type="term" value="C:cell envelope"/>
    <property type="evidence" value="ECO:0007669"/>
    <property type="project" value="UniProtKB-SubCell"/>
</dbReference>
<feature type="domain" description="Multidrug resistance protein MdtA-like barrel-sandwich hybrid" evidence="5">
    <location>
        <begin position="73"/>
        <end position="214"/>
    </location>
</feature>
<organism evidence="8 9">
    <name type="scientific">Microvirga aerilata</name>
    <dbReference type="NCBI Taxonomy" id="670292"/>
    <lineage>
        <taxon>Bacteria</taxon>
        <taxon>Pseudomonadati</taxon>
        <taxon>Pseudomonadota</taxon>
        <taxon>Alphaproteobacteria</taxon>
        <taxon>Hyphomicrobiales</taxon>
        <taxon>Methylobacteriaceae</taxon>
        <taxon>Microvirga</taxon>
    </lineage>
</organism>
<keyword evidence="9" id="KW-1185">Reference proteome</keyword>
<name>A0A937D268_9HYPH</name>
<evidence type="ECO:0000259" key="4">
    <source>
        <dbReference type="Pfam" id="PF25876"/>
    </source>
</evidence>
<dbReference type="InterPro" id="IPR058626">
    <property type="entry name" value="MdtA-like_b-barrel"/>
</dbReference>
<gene>
    <name evidence="8" type="ORF">JKG68_28350</name>
</gene>
<reference evidence="8" key="1">
    <citation type="submission" date="2021-01" db="EMBL/GenBank/DDBJ databases">
        <title>Microvirga sp.</title>
        <authorList>
            <person name="Kim M.K."/>
        </authorList>
    </citation>
    <scope>NUCLEOTIDE SEQUENCE</scope>
    <source>
        <strain evidence="8">5420S-16</strain>
    </source>
</reference>
<dbReference type="Pfam" id="PF25967">
    <property type="entry name" value="RND-MFP_C"/>
    <property type="match status" value="1"/>
</dbReference>
<feature type="domain" description="Multidrug resistance protein MdtA-like C-terminal permuted SH3" evidence="7">
    <location>
        <begin position="314"/>
        <end position="374"/>
    </location>
</feature>
<feature type="domain" description="Multidrug resistance protein MdtA-like alpha-helical hairpin" evidence="4">
    <location>
        <begin position="114"/>
        <end position="182"/>
    </location>
</feature>
<dbReference type="InterPro" id="IPR006143">
    <property type="entry name" value="RND_pump_MFP"/>
</dbReference>
<dbReference type="Pfam" id="PF25876">
    <property type="entry name" value="HH_MFP_RND"/>
    <property type="match status" value="1"/>
</dbReference>
<evidence type="ECO:0000259" key="6">
    <source>
        <dbReference type="Pfam" id="PF25944"/>
    </source>
</evidence>
<dbReference type="GO" id="GO:0022857">
    <property type="term" value="F:transmembrane transporter activity"/>
    <property type="evidence" value="ECO:0007669"/>
    <property type="project" value="InterPro"/>
</dbReference>
<dbReference type="AlphaFoldDB" id="A0A937D268"/>